<sequence length="71" mass="7656">MSRKSRQPVRRGQALKGPLLMFSGLSDMVMAGILWFMLGQGDVIFTLVFGVMALAGLGLIGFGLITTLRNV</sequence>
<name>A0A368KUZ6_9BACT</name>
<dbReference type="Proteomes" id="UP000253562">
    <property type="component" value="Unassembled WGS sequence"/>
</dbReference>
<dbReference type="OrthoDB" id="290114at2"/>
<protein>
    <submittedName>
        <fullName evidence="2">Uncharacterized protein</fullName>
    </submittedName>
</protein>
<dbReference type="AlphaFoldDB" id="A0A368KUZ6"/>
<evidence type="ECO:0000313" key="2">
    <source>
        <dbReference type="EMBL" id="RCS52712.1"/>
    </source>
</evidence>
<dbReference type="RefSeq" id="WP_114368138.1">
    <property type="nucleotide sequence ID" value="NZ_QPEX01000011.1"/>
</dbReference>
<comment type="caution">
    <text evidence="2">The sequence shown here is derived from an EMBL/GenBank/DDBJ whole genome shotgun (WGS) entry which is preliminary data.</text>
</comment>
<feature type="transmembrane region" description="Helical" evidence="1">
    <location>
        <begin position="20"/>
        <end position="38"/>
    </location>
</feature>
<reference evidence="2 3" key="1">
    <citation type="submission" date="2018-07" db="EMBL/GenBank/DDBJ databases">
        <title>Comparative genomes isolates from brazilian mangrove.</title>
        <authorList>
            <person name="De Araujo J.E."/>
            <person name="Taketani R.G."/>
            <person name="Silva M.C.P."/>
            <person name="Lourenco M.V."/>
            <person name="Oliveira V.M."/>
            <person name="Andreote F.D."/>
        </authorList>
    </citation>
    <scope>NUCLEOTIDE SEQUENCE [LARGE SCALE GENOMIC DNA]</scope>
    <source>
        <strain evidence="2 3">HEX PRIS-MGV</strain>
    </source>
</reference>
<feature type="transmembrane region" description="Helical" evidence="1">
    <location>
        <begin position="44"/>
        <end position="65"/>
    </location>
</feature>
<evidence type="ECO:0000313" key="3">
    <source>
        <dbReference type="Proteomes" id="UP000253562"/>
    </source>
</evidence>
<keyword evidence="1" id="KW-0472">Membrane</keyword>
<proteinExistence type="predicted"/>
<accession>A0A368KUZ6</accession>
<evidence type="ECO:0000256" key="1">
    <source>
        <dbReference type="SAM" id="Phobius"/>
    </source>
</evidence>
<organism evidence="2 3">
    <name type="scientific">Bremerella cremea</name>
    <dbReference type="NCBI Taxonomy" id="1031537"/>
    <lineage>
        <taxon>Bacteria</taxon>
        <taxon>Pseudomonadati</taxon>
        <taxon>Planctomycetota</taxon>
        <taxon>Planctomycetia</taxon>
        <taxon>Pirellulales</taxon>
        <taxon>Pirellulaceae</taxon>
        <taxon>Bremerella</taxon>
    </lineage>
</organism>
<keyword evidence="1" id="KW-1133">Transmembrane helix</keyword>
<dbReference type="EMBL" id="QPEX01000011">
    <property type="protein sequence ID" value="RCS52712.1"/>
    <property type="molecule type" value="Genomic_DNA"/>
</dbReference>
<keyword evidence="1" id="KW-0812">Transmembrane</keyword>
<gene>
    <name evidence="2" type="ORF">DTL42_07700</name>
</gene>